<protein>
    <submittedName>
        <fullName evidence="2">Uncharacterized protein</fullName>
    </submittedName>
</protein>
<evidence type="ECO:0000256" key="1">
    <source>
        <dbReference type="SAM" id="SignalP"/>
    </source>
</evidence>
<proteinExistence type="predicted"/>
<evidence type="ECO:0000313" key="4">
    <source>
        <dbReference type="EMBL" id="SLN53802.1"/>
    </source>
</evidence>
<keyword evidence="1" id="KW-0732">Signal</keyword>
<evidence type="ECO:0000313" key="5">
    <source>
        <dbReference type="Proteomes" id="UP000193570"/>
    </source>
</evidence>
<evidence type="ECO:0000313" key="2">
    <source>
        <dbReference type="EMBL" id="SLN53777.1"/>
    </source>
</evidence>
<dbReference type="Proteomes" id="UP000193570">
    <property type="component" value="Unassembled WGS sequence"/>
</dbReference>
<feature type="chain" id="PRO_5015072091" evidence="1">
    <location>
        <begin position="23"/>
        <end position="78"/>
    </location>
</feature>
<accession>A0A1X6ZJZ0</accession>
<evidence type="ECO:0000313" key="3">
    <source>
        <dbReference type="EMBL" id="SLN53790.1"/>
    </source>
</evidence>
<reference evidence="2 5" key="1">
    <citation type="submission" date="2017-03" db="EMBL/GenBank/DDBJ databases">
        <authorList>
            <person name="Afonso C.L."/>
            <person name="Miller P.J."/>
            <person name="Scott M.A."/>
            <person name="Spackman E."/>
            <person name="Goraichik I."/>
            <person name="Dimitrov K.M."/>
            <person name="Suarez D.L."/>
            <person name="Swayne D.E."/>
        </authorList>
    </citation>
    <scope>NUCLEOTIDE SEQUENCE [LARGE SCALE GENOMIC DNA]</scope>
    <source>
        <strain evidence="2 5">CECT 8625</strain>
    </source>
</reference>
<name>A0A1X6ZJZ0_9RHOB</name>
<keyword evidence="5" id="KW-1185">Reference proteome</keyword>
<sequence>MKTALAAIATAAAALTAVPAAAALSTEAAQVKIERYAPEVDASTLTDTQIVTILNAINSSDGLGEREGKVQSLVRAYQ</sequence>
<organism evidence="2 5">
    <name type="scientific">Roseivivax jejudonensis</name>
    <dbReference type="NCBI Taxonomy" id="1529041"/>
    <lineage>
        <taxon>Bacteria</taxon>
        <taxon>Pseudomonadati</taxon>
        <taxon>Pseudomonadota</taxon>
        <taxon>Alphaproteobacteria</taxon>
        <taxon>Rhodobacterales</taxon>
        <taxon>Roseobacteraceae</taxon>
        <taxon>Roseivivax</taxon>
    </lineage>
</organism>
<dbReference type="RefSeq" id="WP_085792408.1">
    <property type="nucleotide sequence ID" value="NZ_FWFK01000004.1"/>
</dbReference>
<dbReference type="EMBL" id="FWFK01000004">
    <property type="protein sequence ID" value="SLN53790.1"/>
    <property type="molecule type" value="Genomic_DNA"/>
</dbReference>
<dbReference type="AlphaFoldDB" id="A0A1X6ZJZ0"/>
<gene>
    <name evidence="2" type="ORF">ROJ8625_02749</name>
    <name evidence="3" type="ORF">ROJ8625_02750</name>
    <name evidence="4" type="ORF">ROJ8625_02751</name>
</gene>
<feature type="signal peptide" evidence="1">
    <location>
        <begin position="1"/>
        <end position="22"/>
    </location>
</feature>
<dbReference type="OrthoDB" id="7870978at2"/>
<dbReference type="EMBL" id="FWFK01000004">
    <property type="protein sequence ID" value="SLN53777.1"/>
    <property type="molecule type" value="Genomic_DNA"/>
</dbReference>
<dbReference type="EMBL" id="FWFK01000004">
    <property type="protein sequence ID" value="SLN53802.1"/>
    <property type="molecule type" value="Genomic_DNA"/>
</dbReference>